<name>A0A9P0ZPL5_CUSEU</name>
<gene>
    <name evidence="1" type="ORF">CEURO_LOCUS18758</name>
</gene>
<comment type="caution">
    <text evidence="1">The sequence shown here is derived from an EMBL/GenBank/DDBJ whole genome shotgun (WGS) entry which is preliminary data.</text>
</comment>
<proteinExistence type="predicted"/>
<keyword evidence="2" id="KW-1185">Reference proteome</keyword>
<evidence type="ECO:0000313" key="1">
    <source>
        <dbReference type="EMBL" id="CAH9110199.1"/>
    </source>
</evidence>
<dbReference type="AlphaFoldDB" id="A0A9P0ZPL5"/>
<dbReference type="Proteomes" id="UP001152484">
    <property type="component" value="Unassembled WGS sequence"/>
</dbReference>
<organism evidence="1 2">
    <name type="scientific">Cuscuta europaea</name>
    <name type="common">European dodder</name>
    <dbReference type="NCBI Taxonomy" id="41803"/>
    <lineage>
        <taxon>Eukaryota</taxon>
        <taxon>Viridiplantae</taxon>
        <taxon>Streptophyta</taxon>
        <taxon>Embryophyta</taxon>
        <taxon>Tracheophyta</taxon>
        <taxon>Spermatophyta</taxon>
        <taxon>Magnoliopsida</taxon>
        <taxon>eudicotyledons</taxon>
        <taxon>Gunneridae</taxon>
        <taxon>Pentapetalae</taxon>
        <taxon>asterids</taxon>
        <taxon>lamiids</taxon>
        <taxon>Solanales</taxon>
        <taxon>Convolvulaceae</taxon>
        <taxon>Cuscuteae</taxon>
        <taxon>Cuscuta</taxon>
        <taxon>Cuscuta subgen. Cuscuta</taxon>
    </lineage>
</organism>
<accession>A0A9P0ZPL5</accession>
<evidence type="ECO:0000313" key="2">
    <source>
        <dbReference type="Proteomes" id="UP001152484"/>
    </source>
</evidence>
<reference evidence="1" key="1">
    <citation type="submission" date="2022-07" db="EMBL/GenBank/DDBJ databases">
        <authorList>
            <person name="Macas J."/>
            <person name="Novak P."/>
            <person name="Neumann P."/>
        </authorList>
    </citation>
    <scope>NUCLEOTIDE SEQUENCE</scope>
</reference>
<dbReference type="EMBL" id="CAMAPE010000053">
    <property type="protein sequence ID" value="CAH9110199.1"/>
    <property type="molecule type" value="Genomic_DNA"/>
</dbReference>
<sequence>MFIRSLLADMGIFISAPVQLHCDNVSASYLVVNPIQHDRSKHIKIDYHFVRERVAHGDLQVKYIPTQFQLADIFTKNLSSQRFEFLRSNLRVVSPAQIEGV</sequence>
<dbReference type="OrthoDB" id="1742686at2759"/>
<dbReference type="CDD" id="cd09272">
    <property type="entry name" value="RNase_HI_RT_Ty1"/>
    <property type="match status" value="1"/>
</dbReference>
<protein>
    <submittedName>
        <fullName evidence="1">Uncharacterized protein</fullName>
    </submittedName>
</protein>